<evidence type="ECO:0000259" key="2">
    <source>
        <dbReference type="Pfam" id="PF12770"/>
    </source>
</evidence>
<evidence type="ECO:0000313" key="4">
    <source>
        <dbReference type="Proteomes" id="UP000254266"/>
    </source>
</evidence>
<reference evidence="3 4" key="1">
    <citation type="journal article" date="2018" name="ISME J.">
        <title>Endosymbiont genomes yield clues of tubeworm success.</title>
        <authorList>
            <person name="Li Y."/>
            <person name="Liles M.R."/>
            <person name="Halanych K.M."/>
        </authorList>
    </citation>
    <scope>NUCLEOTIDE SEQUENCE [LARGE SCALE GENOMIC DNA]</scope>
    <source>
        <strain evidence="3">A1464</strain>
    </source>
</reference>
<evidence type="ECO:0000313" key="3">
    <source>
        <dbReference type="EMBL" id="RDH80702.1"/>
    </source>
</evidence>
<feature type="signal peptide" evidence="1">
    <location>
        <begin position="1"/>
        <end position="19"/>
    </location>
</feature>
<feature type="chain" id="PRO_5016678537" description="CHAT domain-containing protein" evidence="1">
    <location>
        <begin position="20"/>
        <end position="437"/>
    </location>
</feature>
<keyword evidence="4" id="KW-1185">Reference proteome</keyword>
<dbReference type="PANTHER" id="PTHR10098:SF108">
    <property type="entry name" value="TETRATRICOPEPTIDE REPEAT PROTEIN 28"/>
    <property type="match status" value="1"/>
</dbReference>
<evidence type="ECO:0000256" key="1">
    <source>
        <dbReference type="SAM" id="SignalP"/>
    </source>
</evidence>
<accession>A0A370D6Q0</accession>
<gene>
    <name evidence="3" type="ORF">DIZ80_16885</name>
</gene>
<dbReference type="InterPro" id="IPR024983">
    <property type="entry name" value="CHAT_dom"/>
</dbReference>
<keyword evidence="1" id="KW-0732">Signal</keyword>
<dbReference type="Proteomes" id="UP000254266">
    <property type="component" value="Unassembled WGS sequence"/>
</dbReference>
<dbReference type="Pfam" id="PF12770">
    <property type="entry name" value="CHAT"/>
    <property type="match status" value="1"/>
</dbReference>
<proteinExistence type="predicted"/>
<dbReference type="EMBL" id="QFXC01000014">
    <property type="protein sequence ID" value="RDH80702.1"/>
    <property type="molecule type" value="Genomic_DNA"/>
</dbReference>
<feature type="domain" description="CHAT" evidence="2">
    <location>
        <begin position="152"/>
        <end position="424"/>
    </location>
</feature>
<protein>
    <recommendedName>
        <fullName evidence="2">CHAT domain-containing protein</fullName>
    </recommendedName>
</protein>
<organism evidence="3 4">
    <name type="scientific">endosymbiont of Galathealinum brachiosum</name>
    <dbReference type="NCBI Taxonomy" id="2200906"/>
    <lineage>
        <taxon>Bacteria</taxon>
        <taxon>Pseudomonadati</taxon>
        <taxon>Pseudomonadota</taxon>
        <taxon>Gammaproteobacteria</taxon>
        <taxon>sulfur-oxidizing symbionts</taxon>
    </lineage>
</organism>
<dbReference type="AlphaFoldDB" id="A0A370D6Q0"/>
<name>A0A370D6Q0_9GAMM</name>
<sequence length="437" mass="48667">MKRYNLLLLLILFIQTSLAFCENNIPVNITEDFNKAANHHKGMFKSLMGMRGFPSLKDRSATLDNILNKLASYEKPTTLLFYENNENELRIWTLNNNRQVNLKKIQISSSDLEQKIIGFRKTINSLSSQIDRAPKLKRGITRNAKKVNKTSLDEISQLLVPEELHKILDNTEQLLIIPSSAIGSIPFAMLDFPGKDGKQLVDSVSITILPSLFDTDNALPRRYVSTNNHNTSLIVGNPEFYNDSDWHFPQLPGAEHEARIVSKYLNSSPLTGSNANKSDVLKTIETADIIYFATHGVASVDSPLDESFIALAGTDFKSSRLTAREIQNLSLQAKLVVLSACQTGLGKTEDAGIIGLARAFKIAGAEEVLVSLWNVDDEVTTELMTSFMKTYLESTENASSALRTTMAMMRTKHKDPRLWASFTVFSGEGTVIEQTDN</sequence>
<comment type="caution">
    <text evidence="3">The sequence shown here is derived from an EMBL/GenBank/DDBJ whole genome shotgun (WGS) entry which is preliminary data.</text>
</comment>
<dbReference type="PANTHER" id="PTHR10098">
    <property type="entry name" value="RAPSYN-RELATED"/>
    <property type="match status" value="1"/>
</dbReference>